<name>A0ABZ2HFY5_9RHOB</name>
<gene>
    <name evidence="1" type="ORF">RZ517_01770</name>
</gene>
<proteinExistence type="predicted"/>
<dbReference type="Proteomes" id="UP001364156">
    <property type="component" value="Chromosome"/>
</dbReference>
<dbReference type="EMBL" id="CP146069">
    <property type="protein sequence ID" value="WWR46940.1"/>
    <property type="molecule type" value="Genomic_DNA"/>
</dbReference>
<evidence type="ECO:0000313" key="1">
    <source>
        <dbReference type="EMBL" id="WWR46940.1"/>
    </source>
</evidence>
<keyword evidence="2" id="KW-1185">Reference proteome</keyword>
<dbReference type="RefSeq" id="WP_338549782.1">
    <property type="nucleotide sequence ID" value="NZ_CP146069.1"/>
</dbReference>
<reference evidence="1 2" key="1">
    <citation type="submission" date="2023-10" db="EMBL/GenBank/DDBJ databases">
        <title>Roseovarius strain S88 nov., isolated from a marine algae.</title>
        <authorList>
            <person name="Lee M.W."/>
            <person name="Lee J.K."/>
            <person name="Kim J.M."/>
            <person name="Choi D.G."/>
            <person name="Baek J.H."/>
            <person name="Bayburt H."/>
            <person name="Jung J.J."/>
            <person name="Han D.M."/>
            <person name="Jeon C.O."/>
        </authorList>
    </citation>
    <scope>NUCLEOTIDE SEQUENCE [LARGE SCALE GENOMIC DNA]</scope>
    <source>
        <strain evidence="1 2">S88</strain>
    </source>
</reference>
<accession>A0ABZ2HFY5</accession>
<evidence type="ECO:0000313" key="2">
    <source>
        <dbReference type="Proteomes" id="UP001364156"/>
    </source>
</evidence>
<protein>
    <submittedName>
        <fullName evidence="1">Uncharacterized protein</fullName>
    </submittedName>
</protein>
<sequence>MIVVVGLIIAFILIVLFANRQTRSCRWRAVRSGDEDGQSLYRCAACRAEVFTSDGKVPSDCQAFSKR</sequence>
<organism evidence="1 2">
    <name type="scientific">Roseovarius phycicola</name>
    <dbReference type="NCBI Taxonomy" id="3080976"/>
    <lineage>
        <taxon>Bacteria</taxon>
        <taxon>Pseudomonadati</taxon>
        <taxon>Pseudomonadota</taxon>
        <taxon>Alphaproteobacteria</taxon>
        <taxon>Rhodobacterales</taxon>
        <taxon>Roseobacteraceae</taxon>
        <taxon>Roseovarius</taxon>
    </lineage>
</organism>